<feature type="transmembrane region" description="Helical" evidence="1">
    <location>
        <begin position="744"/>
        <end position="763"/>
    </location>
</feature>
<feature type="domain" description="Toxin VasX N-terminal region" evidence="2">
    <location>
        <begin position="28"/>
        <end position="189"/>
    </location>
</feature>
<accession>A0A4V1EI29</accession>
<proteinExistence type="predicted"/>
<organism evidence="3 4">
    <name type="scientific">Trinickia violacea</name>
    <dbReference type="NCBI Taxonomy" id="2571746"/>
    <lineage>
        <taxon>Bacteria</taxon>
        <taxon>Pseudomonadati</taxon>
        <taxon>Pseudomonadota</taxon>
        <taxon>Betaproteobacteria</taxon>
        <taxon>Burkholderiales</taxon>
        <taxon>Burkholderiaceae</taxon>
        <taxon>Trinickia</taxon>
    </lineage>
</organism>
<gene>
    <name evidence="3" type="ORF">FAZ95_24425</name>
</gene>
<sequence>MLLDDSGFQSISQITKAAVSAGAPATQCKMCQKKGLPILPVRYSALAATRAHGIDGVPLVSGSFGAHVQGVASGKAKYTLRSLRYGFVYVYYPKTSAWKCYAVTNEGNCYDYPLDVVLDRSTEMPFSCTQTGHPELAQCITIENANKVGTVYLAFSDVQWTKAVRDAYAADKEGCRTKRMQAFNASAWFASPGHAPHAASATQVQQLVSEYKGGGDKVFYTSPFPYRDRSTEGAALNTAMDHLAPHKGAVFALWDPVGITQELNVENHYAYGVVKAEYEWGVWSATMAKNWKEVVEDGAVKDDNMAEQMLEGQTMEAEALGSLFDGGKQLNKDLAQLRSSQQAELSQVREKAWESYGESVSTTAADEYLQKMQTDYANEQNATWLPLSQDYTQWLSSPNLAHVFQYDYDEQDALSGMFYEGAFTACIKGASERKEALDQLAKWLQGKADDHSNLLLRAFCLNLKTNVDHLMSTAGFPYSELRETCAKAIESWFQAAKAVEGKAPKYFADFYLRGARLVYELGAPIARVMSSGAESAAAKVAVYLASARSGRVVLYRPVQGSQSQWITYFARQMYEMMPAAKRPSMRDLKSQIRTQFTTNGADGRIMEVPQFIIVDEAGLTNINQGAPGKATAQQVTSPANKLMLTDETIEKDFVPTFRKLTGGEVAGSGISAVFTVVNMMYALKEFQKSTHFNSRETMLKFGTSLTTVAGGVMSLSGNLLEAAHGAKLTLPTFLSKELAERLGIAGRILGAPAAVVGVVYDFINGTEQWKSGHVGLAIAYWLSSGMGALLAICLTFGVLTSWILPLTILLIVIGLVIMWFKEREIKEFLGRSYFGTNKKGDKYHTLQEEQKAYSGLGA</sequence>
<dbReference type="InterPro" id="IPR046864">
    <property type="entry name" value="VasX_N"/>
</dbReference>
<dbReference type="EMBL" id="CP040078">
    <property type="protein sequence ID" value="QCP52330.1"/>
    <property type="molecule type" value="Genomic_DNA"/>
</dbReference>
<dbReference type="KEGG" id="tvl:FAZ95_24425"/>
<dbReference type="Proteomes" id="UP000298656">
    <property type="component" value="Chromosome 2"/>
</dbReference>
<keyword evidence="1" id="KW-0812">Transmembrane</keyword>
<dbReference type="Pfam" id="PF20249">
    <property type="entry name" value="VasX_N"/>
    <property type="match status" value="1"/>
</dbReference>
<name>A0A4V1EI29_9BURK</name>
<feature type="transmembrane region" description="Helical" evidence="1">
    <location>
        <begin position="775"/>
        <end position="797"/>
    </location>
</feature>
<keyword evidence="4" id="KW-1185">Reference proteome</keyword>
<keyword evidence="1" id="KW-0472">Membrane</keyword>
<feature type="transmembrane region" description="Helical" evidence="1">
    <location>
        <begin position="803"/>
        <end position="820"/>
    </location>
</feature>
<evidence type="ECO:0000313" key="3">
    <source>
        <dbReference type="EMBL" id="QCP52330.1"/>
    </source>
</evidence>
<dbReference type="InterPro" id="IPR048126">
    <property type="entry name" value="Toxin_VasX"/>
</dbReference>
<dbReference type="NCBIfam" id="NF041559">
    <property type="entry name" value="BTH_I2691_fam"/>
    <property type="match status" value="1"/>
</dbReference>
<reference evidence="3 4" key="1">
    <citation type="submission" date="2019-05" db="EMBL/GenBank/DDBJ databases">
        <title>Burkholderia sp. DHOD12, isolated from subtropical forest soil.</title>
        <authorList>
            <person name="Gao Z.-H."/>
            <person name="Qiu L.-H."/>
        </authorList>
    </citation>
    <scope>NUCLEOTIDE SEQUENCE [LARGE SCALE GENOMIC DNA]</scope>
    <source>
        <strain evidence="3 4">DHOD12</strain>
    </source>
</reference>
<protein>
    <recommendedName>
        <fullName evidence="2">Toxin VasX N-terminal region domain-containing protein</fullName>
    </recommendedName>
</protein>
<evidence type="ECO:0000313" key="4">
    <source>
        <dbReference type="Proteomes" id="UP000298656"/>
    </source>
</evidence>
<dbReference type="OrthoDB" id="8664525at2"/>
<dbReference type="CDD" id="cd20707">
    <property type="entry name" value="MIX_III"/>
    <property type="match status" value="1"/>
</dbReference>
<dbReference type="RefSeq" id="WP_137335103.1">
    <property type="nucleotide sequence ID" value="NZ_CP040078.1"/>
</dbReference>
<evidence type="ECO:0000259" key="2">
    <source>
        <dbReference type="Pfam" id="PF20249"/>
    </source>
</evidence>
<evidence type="ECO:0000256" key="1">
    <source>
        <dbReference type="SAM" id="Phobius"/>
    </source>
</evidence>
<keyword evidence="1" id="KW-1133">Transmembrane helix</keyword>
<dbReference type="AlphaFoldDB" id="A0A4V1EI29"/>